<dbReference type="SUPFAM" id="SSF51445">
    <property type="entry name" value="(Trans)glycosidases"/>
    <property type="match status" value="1"/>
</dbReference>
<dbReference type="InterPro" id="IPR008979">
    <property type="entry name" value="Galactose-bd-like_sf"/>
</dbReference>
<evidence type="ECO:0000256" key="3">
    <source>
        <dbReference type="ARBA" id="ARBA00023295"/>
    </source>
</evidence>
<organism evidence="8 9">
    <name type="scientific">Roseburia faecis</name>
    <dbReference type="NCBI Taxonomy" id="301302"/>
    <lineage>
        <taxon>Bacteria</taxon>
        <taxon>Bacillati</taxon>
        <taxon>Bacillota</taxon>
        <taxon>Clostridia</taxon>
        <taxon>Lachnospirales</taxon>
        <taxon>Lachnospiraceae</taxon>
        <taxon>Roseburia</taxon>
    </lineage>
</organism>
<comment type="similarity">
    <text evidence="1 4">Belongs to the glycosyl hydrolase 26 family.</text>
</comment>
<dbReference type="InterPro" id="IPR022790">
    <property type="entry name" value="GH26_dom"/>
</dbReference>
<keyword evidence="3 4" id="KW-0326">Glycosidase</keyword>
<dbReference type="SUPFAM" id="SSF49373">
    <property type="entry name" value="Invasin/intimin cell-adhesion fragments"/>
    <property type="match status" value="1"/>
</dbReference>
<evidence type="ECO:0000256" key="4">
    <source>
        <dbReference type="PROSITE-ProRule" id="PRU01100"/>
    </source>
</evidence>
<feature type="compositionally biased region" description="Basic and acidic residues" evidence="5">
    <location>
        <begin position="1135"/>
        <end position="1147"/>
    </location>
</feature>
<accession>A0A0M6WIW6</accession>
<dbReference type="InterPro" id="IPR017853">
    <property type="entry name" value="GH"/>
</dbReference>
<dbReference type="GO" id="GO:0016985">
    <property type="term" value="F:mannan endo-1,4-beta-mannosidase activity"/>
    <property type="evidence" value="ECO:0007669"/>
    <property type="project" value="InterPro"/>
</dbReference>
<dbReference type="Pfam" id="PF03425">
    <property type="entry name" value="CBM_11"/>
    <property type="match status" value="1"/>
</dbReference>
<dbReference type="PRINTS" id="PR00739">
    <property type="entry name" value="GLHYDRLASE26"/>
</dbReference>
<dbReference type="Gene3D" id="2.60.40.1080">
    <property type="match status" value="1"/>
</dbReference>
<dbReference type="InterPro" id="IPR008964">
    <property type="entry name" value="Invasin/intimin_cell_adhesion"/>
</dbReference>
<evidence type="ECO:0000313" key="8">
    <source>
        <dbReference type="EMBL" id="CRL36230.1"/>
    </source>
</evidence>
<dbReference type="InterPro" id="IPR000805">
    <property type="entry name" value="Glyco_hydro_26"/>
</dbReference>
<feature type="domain" description="GH26" evidence="7">
    <location>
        <begin position="415"/>
        <end position="783"/>
    </location>
</feature>
<dbReference type="PROSITE" id="PS51764">
    <property type="entry name" value="GH26"/>
    <property type="match status" value="1"/>
</dbReference>
<evidence type="ECO:0000256" key="5">
    <source>
        <dbReference type="SAM" id="MobiDB-lite"/>
    </source>
</evidence>
<feature type="active site" description="Nucleophile" evidence="4">
    <location>
        <position position="693"/>
    </location>
</feature>
<evidence type="ECO:0000313" key="9">
    <source>
        <dbReference type="Proteomes" id="UP000049979"/>
    </source>
</evidence>
<feature type="signal peptide" evidence="6">
    <location>
        <begin position="1"/>
        <end position="25"/>
    </location>
</feature>
<evidence type="ECO:0000256" key="2">
    <source>
        <dbReference type="ARBA" id="ARBA00022801"/>
    </source>
</evidence>
<dbReference type="InterPro" id="IPR005087">
    <property type="entry name" value="CBM11"/>
</dbReference>
<feature type="chain" id="PRO_5039032841" evidence="6">
    <location>
        <begin position="26"/>
        <end position="1374"/>
    </location>
</feature>
<feature type="region of interest" description="Disordered" evidence="5">
    <location>
        <begin position="1097"/>
        <end position="1147"/>
    </location>
</feature>
<proteinExistence type="inferred from homology"/>
<dbReference type="GO" id="GO:0008810">
    <property type="term" value="F:cellulase activity"/>
    <property type="evidence" value="ECO:0007669"/>
    <property type="project" value="InterPro"/>
</dbReference>
<dbReference type="Pfam" id="PF02368">
    <property type="entry name" value="Big_2"/>
    <property type="match status" value="1"/>
</dbReference>
<dbReference type="InterPro" id="IPR003343">
    <property type="entry name" value="Big_2"/>
</dbReference>
<feature type="active site" description="Proton donor" evidence="4">
    <location>
        <position position="583"/>
    </location>
</feature>
<keyword evidence="2 4" id="KW-0378">Hydrolase</keyword>
<dbReference type="PANTHER" id="PTHR40079:SF4">
    <property type="entry name" value="GH26 DOMAIN-CONTAINING PROTEIN-RELATED"/>
    <property type="match status" value="1"/>
</dbReference>
<dbReference type="InterPro" id="IPR015295">
    <property type="entry name" value="CBM27"/>
</dbReference>
<dbReference type="GO" id="GO:0030245">
    <property type="term" value="P:cellulose catabolic process"/>
    <property type="evidence" value="ECO:0007669"/>
    <property type="project" value="InterPro"/>
</dbReference>
<dbReference type="Gene3D" id="2.60.120.430">
    <property type="entry name" value="Galactose-binding lectin"/>
    <property type="match status" value="1"/>
</dbReference>
<evidence type="ECO:0000256" key="6">
    <source>
        <dbReference type="SAM" id="SignalP"/>
    </source>
</evidence>
<dbReference type="EMBL" id="CVRR01000011">
    <property type="protein sequence ID" value="CRL36230.1"/>
    <property type="molecule type" value="Genomic_DNA"/>
</dbReference>
<dbReference type="Pfam" id="PF02156">
    <property type="entry name" value="Glyco_hydro_26"/>
    <property type="match status" value="1"/>
</dbReference>
<dbReference type="Pfam" id="PF09212">
    <property type="entry name" value="CBM27"/>
    <property type="match status" value="1"/>
</dbReference>
<sequence>MRRVGKQIVAITLAAAMMGSLTPEACTFLQNEVVYAAETNEASAPTVTRTELYKNEGAKTTKTIDFSELKEDDWNGEGKITFAYDESINGSLGNVNEEYELTAKVTLDETSYQSLDADKAHLNIQGVTKLGSNWGWNNSTDCQWLQKDSFMKVGENYSADLKVKFSGITPDTLMDVEFVLVGTGFKGTVTFSNVVLTNLSSDKQELTKQEPTVLSDLNNESQVNLWAGETGYQYFHGGTKNAAPELSYDANGGDGRLKVSLNYTANSGESWSEAKVKFTPKTPADISNYNQVSVDLIYPESSNISKIKFFSNSGINKDTSIDSSEATDAGNGYKKVTVTLGFSPSATPMDDLTIGLIGANSSFAGDVYLDNLILSQKDASGDFVTITATPNTDGTQAKPEATDKTLTMTDPDASNSAKALYAYLQGLTESDQVLFGHQNDVSHSVGNNDLGDVKDVTGSVSGIFGIDSLALFGSEAGGTDAASALQSSIDYSKKAAQNGAIVTLSTHMPNFTNAKIKKNADGTYDFYNCDFNEAKDLSGDSLKKILPGGEKNEVFKAYLDTIAFYANALEKENIPVIFRPFHEDTGGWFWWGSANTAESYRSLYAYTRDYLESQGVHNMLYVYSPNGPLETEAEYMSRYPGDACVDILAFDYYNDFNTYPAESDTSFFDHLDQTCQVVSSLAKQHNKLAAISETGVRVMKKDGSDNEGLLVKNNPVSEAKSGVNWYQKVNDIAKKNDMPYYMVWANFSDTNFYVPYKYSDTMGQEMINDFISYYNNDDSVFGNGTNFYGNIDKYAGVKTDNYKDVSGYMVAPFDMDTILKPTVLKASVSNADEVSFVVKDTTKGKQLTLPAAKGSDGCYTAQLTQKEMDQIGKTDVASITLVADGKELSTITNLSIGKEKDKAPAGVLENFDYYVGSNGLLDAAYGGNSAAGCSSSFTLDQEHKADGTYGAAFNYKLKTTGSEVWTGLVNASLGNTDFSAYNALKFWTKLDGKGQKVVVQIKAGGEEYEVYLTNLAKTEDAYEVTVPFSAFKGKTGGKLSGDALKDVQAFGLWCNSNPAGSAVDVESVLYFDAFKGTTISDAEAAKADADGLIAVKQTSQSGNNGGNSSSGSSTSGGNSGNTTTPDTGNTTPDTKPSETRKTDKTFENIAKDTNAILTVEKNDKGEVTDARAQLDKTVKNASETKKTTISSDVVAKLVKEAGTSDITITQTTKNASGKVMNSVSVNAKDLQAGKKLTLVKVDKKTGEKVLISSRTYKVSKDGTVTADTKDAGDYVLLNEKDAKALSSKILKSVALKDTKKTVANGKKAKVTFDKKLNMENVKKITYTSSKKSVVTVNKNGTIVAKKAGKAVVKVKVTLKNGKTKTVKMTIKVTK</sequence>
<gene>
    <name evidence="8" type="ORF">M72_25771</name>
</gene>
<name>A0A0M6WIW6_9FIRM</name>
<evidence type="ECO:0000256" key="1">
    <source>
        <dbReference type="ARBA" id="ARBA00007754"/>
    </source>
</evidence>
<protein>
    <submittedName>
        <fullName evidence="8">Beta-mannanase</fullName>
    </submittedName>
</protein>
<dbReference type="Gene3D" id="2.60.120.260">
    <property type="entry name" value="Galactose-binding domain-like"/>
    <property type="match status" value="1"/>
</dbReference>
<reference evidence="9" key="1">
    <citation type="submission" date="2015-05" db="EMBL/GenBank/DDBJ databases">
        <authorList>
            <consortium name="Pathogen Informatics"/>
        </authorList>
    </citation>
    <scope>NUCLEOTIDE SEQUENCE [LARGE SCALE GENOMIC DNA]</scope>
    <source>
        <strain evidence="9">M72</strain>
    </source>
</reference>
<dbReference type="PANTHER" id="PTHR40079">
    <property type="entry name" value="MANNAN ENDO-1,4-BETA-MANNOSIDASE E-RELATED"/>
    <property type="match status" value="1"/>
</dbReference>
<feature type="compositionally biased region" description="Low complexity" evidence="5">
    <location>
        <begin position="1097"/>
        <end position="1134"/>
    </location>
</feature>
<keyword evidence="9" id="KW-1185">Reference proteome</keyword>
<dbReference type="Proteomes" id="UP000049979">
    <property type="component" value="Unassembled WGS sequence"/>
</dbReference>
<evidence type="ECO:0000259" key="7">
    <source>
        <dbReference type="PROSITE" id="PS51764"/>
    </source>
</evidence>
<dbReference type="Gene3D" id="3.20.20.80">
    <property type="entry name" value="Glycosidases"/>
    <property type="match status" value="1"/>
</dbReference>
<dbReference type="SMART" id="SM00635">
    <property type="entry name" value="BID_2"/>
    <property type="match status" value="1"/>
</dbReference>
<dbReference type="SUPFAM" id="SSF49785">
    <property type="entry name" value="Galactose-binding domain-like"/>
    <property type="match status" value="2"/>
</dbReference>
<keyword evidence="6" id="KW-0732">Signal</keyword>
<dbReference type="OrthoDB" id="9802773at2"/>
<dbReference type="STRING" id="301302.ERS852420_03065"/>
<dbReference type="GO" id="GO:0006080">
    <property type="term" value="P:substituted mannan metabolic process"/>
    <property type="evidence" value="ECO:0007669"/>
    <property type="project" value="InterPro"/>
</dbReference>
<dbReference type="RefSeq" id="WP_055067491.1">
    <property type="nucleotide sequence ID" value="NZ_CP173697.1"/>
</dbReference>